<keyword evidence="2" id="KW-0808">Transferase</keyword>
<dbReference type="AlphaFoldDB" id="A0A1W1YGK3"/>
<evidence type="ECO:0000259" key="1">
    <source>
        <dbReference type="Pfam" id="PF08241"/>
    </source>
</evidence>
<name>A0A1W1YGK3_9FLAO</name>
<dbReference type="GO" id="GO:0032259">
    <property type="term" value="P:methylation"/>
    <property type="evidence" value="ECO:0007669"/>
    <property type="project" value="UniProtKB-KW"/>
</dbReference>
<keyword evidence="2" id="KW-0489">Methyltransferase</keyword>
<gene>
    <name evidence="2" type="ORF">SAMN06296427_101339</name>
</gene>
<sequence length="201" mass="23438">MRENAECPTCGSLERTRLLLFYLQNETDLFSRECSLLHIAPEDSLKKIFKKSKNINYINGDLNPNYADEIIDITDIKYPENYFDFIICAHVLGHVPDEAEAIREMFRVLKPNGLAFVLTLINKNDIPTYEDPSLQTENERLQAYGEKDLVRLHGNDFAERLSREGFKVETINYTQELEKEIIQKFQLKQGVRETIFKSLKN</sequence>
<feature type="domain" description="Methyltransferase type 11" evidence="1">
    <location>
        <begin position="71"/>
        <end position="116"/>
    </location>
</feature>
<accession>A0A1W1YGK3</accession>
<protein>
    <submittedName>
        <fullName evidence="2">Methyltransferase domain-containing protein</fullName>
    </submittedName>
</protein>
<proteinExistence type="predicted"/>
<dbReference type="CDD" id="cd02440">
    <property type="entry name" value="AdoMet_MTases"/>
    <property type="match status" value="1"/>
</dbReference>
<reference evidence="3" key="1">
    <citation type="submission" date="2017-04" db="EMBL/GenBank/DDBJ databases">
        <authorList>
            <person name="Varghese N."/>
            <person name="Submissions S."/>
        </authorList>
    </citation>
    <scope>NUCLEOTIDE SEQUENCE [LARGE SCALE GENOMIC DNA]</scope>
    <source>
        <strain evidence="3">CGMCC 1.12708</strain>
    </source>
</reference>
<dbReference type="STRING" id="1434700.SAMN06296427_101339"/>
<dbReference type="EMBL" id="FWXS01000001">
    <property type="protein sequence ID" value="SMC35264.1"/>
    <property type="molecule type" value="Genomic_DNA"/>
</dbReference>
<dbReference type="Proteomes" id="UP000192393">
    <property type="component" value="Unassembled WGS sequence"/>
</dbReference>
<evidence type="ECO:0000313" key="2">
    <source>
        <dbReference type="EMBL" id="SMC35264.1"/>
    </source>
</evidence>
<dbReference type="InterPro" id="IPR029063">
    <property type="entry name" value="SAM-dependent_MTases_sf"/>
</dbReference>
<evidence type="ECO:0000313" key="3">
    <source>
        <dbReference type="Proteomes" id="UP000192393"/>
    </source>
</evidence>
<dbReference type="Pfam" id="PF08241">
    <property type="entry name" value="Methyltransf_11"/>
    <property type="match status" value="1"/>
</dbReference>
<organism evidence="2 3">
    <name type="scientific">Moheibacter sediminis</name>
    <dbReference type="NCBI Taxonomy" id="1434700"/>
    <lineage>
        <taxon>Bacteria</taxon>
        <taxon>Pseudomonadati</taxon>
        <taxon>Bacteroidota</taxon>
        <taxon>Flavobacteriia</taxon>
        <taxon>Flavobacteriales</taxon>
        <taxon>Weeksellaceae</taxon>
        <taxon>Moheibacter</taxon>
    </lineage>
</organism>
<dbReference type="OrthoDB" id="3896938at2"/>
<keyword evidence="3" id="KW-1185">Reference proteome</keyword>
<dbReference type="Gene3D" id="3.40.50.150">
    <property type="entry name" value="Vaccinia Virus protein VP39"/>
    <property type="match status" value="1"/>
</dbReference>
<dbReference type="InterPro" id="IPR013216">
    <property type="entry name" value="Methyltransf_11"/>
</dbReference>
<dbReference type="SUPFAM" id="SSF53335">
    <property type="entry name" value="S-adenosyl-L-methionine-dependent methyltransferases"/>
    <property type="match status" value="1"/>
</dbReference>
<dbReference type="GO" id="GO:0008757">
    <property type="term" value="F:S-adenosylmethionine-dependent methyltransferase activity"/>
    <property type="evidence" value="ECO:0007669"/>
    <property type="project" value="InterPro"/>
</dbReference>
<dbReference type="RefSeq" id="WP_159447439.1">
    <property type="nucleotide sequence ID" value="NZ_FWXS01000001.1"/>
</dbReference>